<evidence type="ECO:0000256" key="6">
    <source>
        <dbReference type="ARBA" id="ARBA00022777"/>
    </source>
</evidence>
<dbReference type="AlphaFoldDB" id="A0A9F5ISE1"/>
<dbReference type="CTD" id="414328"/>
<evidence type="ECO:0000256" key="1">
    <source>
        <dbReference type="ARBA" id="ARBA00004875"/>
    </source>
</evidence>
<dbReference type="GO" id="GO:0005524">
    <property type="term" value="F:ATP binding"/>
    <property type="evidence" value="ECO:0007669"/>
    <property type="project" value="UniProtKB-KW"/>
</dbReference>
<name>A0A9F5ISE1_PYTBI</name>
<dbReference type="Proteomes" id="UP000695026">
    <property type="component" value="Unplaced"/>
</dbReference>
<dbReference type="EC" id="2.7.1.12" evidence="3"/>
<dbReference type="GO" id="GO:0046316">
    <property type="term" value="F:gluconokinase activity"/>
    <property type="evidence" value="ECO:0007669"/>
    <property type="project" value="UniProtKB-EC"/>
</dbReference>
<comment type="catalytic activity">
    <reaction evidence="9">
        <text>D-gluconate + ATP = 6-phospho-D-gluconate + ADP + H(+)</text>
        <dbReference type="Rhea" id="RHEA:19433"/>
        <dbReference type="ChEBI" id="CHEBI:15378"/>
        <dbReference type="ChEBI" id="CHEBI:18391"/>
        <dbReference type="ChEBI" id="CHEBI:30616"/>
        <dbReference type="ChEBI" id="CHEBI:58759"/>
        <dbReference type="ChEBI" id="CHEBI:456216"/>
        <dbReference type="EC" id="2.7.1.12"/>
    </reaction>
</comment>
<keyword evidence="4" id="KW-0808">Transferase</keyword>
<evidence type="ECO:0000256" key="8">
    <source>
        <dbReference type="ARBA" id="ARBA00029835"/>
    </source>
</evidence>
<dbReference type="GO" id="GO:0005975">
    <property type="term" value="P:carbohydrate metabolic process"/>
    <property type="evidence" value="ECO:0007669"/>
    <property type="project" value="InterPro"/>
</dbReference>
<dbReference type="CDD" id="cd02021">
    <property type="entry name" value="GntK"/>
    <property type="match status" value="1"/>
</dbReference>
<dbReference type="InterPro" id="IPR006001">
    <property type="entry name" value="Therm_gnt_kin"/>
</dbReference>
<keyword evidence="5" id="KW-0547">Nucleotide-binding</keyword>
<keyword evidence="6" id="KW-0418">Kinase</keyword>
<accession>A0A9F5ISE1</accession>
<dbReference type="PANTHER" id="PTHR43442:SF3">
    <property type="entry name" value="GLUCONOKINASE-RELATED"/>
    <property type="match status" value="1"/>
</dbReference>
<comment type="pathway">
    <text evidence="1">Carbohydrate acid metabolism; D-gluconate degradation.</text>
</comment>
<evidence type="ECO:0000256" key="7">
    <source>
        <dbReference type="ARBA" id="ARBA00022840"/>
    </source>
</evidence>
<dbReference type="SUPFAM" id="SSF52540">
    <property type="entry name" value="P-loop containing nucleoside triphosphate hydrolases"/>
    <property type="match status" value="1"/>
</dbReference>
<evidence type="ECO:0000313" key="10">
    <source>
        <dbReference type="Proteomes" id="UP000695026"/>
    </source>
</evidence>
<dbReference type="InterPro" id="IPR027417">
    <property type="entry name" value="P-loop_NTPase"/>
</dbReference>
<dbReference type="RefSeq" id="XP_025020658.1">
    <property type="nucleotide sequence ID" value="XM_025164890.1"/>
</dbReference>
<keyword evidence="7" id="KW-0067">ATP-binding</keyword>
<sequence length="141" mass="15987">MAEGIPLNDQDRIPWLCHLHAILMREHMSGQNAILACSALKKMYRCILENGETNCQSLNNQQEEKKSAPQKILFVHLAGSMDLIASRLGKRKGHFMPPTLLQSQFDTLEPPLAPENFITVGLEKPILEIVSDIERHIRSLY</sequence>
<evidence type="ECO:0000256" key="5">
    <source>
        <dbReference type="ARBA" id="ARBA00022741"/>
    </source>
</evidence>
<evidence type="ECO:0000256" key="3">
    <source>
        <dbReference type="ARBA" id="ARBA00012054"/>
    </source>
</evidence>
<dbReference type="GeneID" id="103061581"/>
<evidence type="ECO:0000313" key="11">
    <source>
        <dbReference type="RefSeq" id="XP_025020658.1"/>
    </source>
</evidence>
<dbReference type="GO" id="GO:0005737">
    <property type="term" value="C:cytoplasm"/>
    <property type="evidence" value="ECO:0007669"/>
    <property type="project" value="TreeGrafter"/>
</dbReference>
<evidence type="ECO:0000256" key="9">
    <source>
        <dbReference type="ARBA" id="ARBA00048090"/>
    </source>
</evidence>
<keyword evidence="10" id="KW-1185">Reference proteome</keyword>
<evidence type="ECO:0000256" key="4">
    <source>
        <dbReference type="ARBA" id="ARBA00022679"/>
    </source>
</evidence>
<organism evidence="10 11">
    <name type="scientific">Python bivittatus</name>
    <name type="common">Burmese python</name>
    <name type="synonym">Python molurus bivittatus</name>
    <dbReference type="NCBI Taxonomy" id="176946"/>
    <lineage>
        <taxon>Eukaryota</taxon>
        <taxon>Metazoa</taxon>
        <taxon>Chordata</taxon>
        <taxon>Craniata</taxon>
        <taxon>Vertebrata</taxon>
        <taxon>Euteleostomi</taxon>
        <taxon>Lepidosauria</taxon>
        <taxon>Squamata</taxon>
        <taxon>Bifurcata</taxon>
        <taxon>Unidentata</taxon>
        <taxon>Episquamata</taxon>
        <taxon>Toxicofera</taxon>
        <taxon>Serpentes</taxon>
        <taxon>Henophidia</taxon>
        <taxon>Pythonidae</taxon>
        <taxon>Python</taxon>
    </lineage>
</organism>
<comment type="similarity">
    <text evidence="2">Belongs to the gluconokinase GntK/GntV family.</text>
</comment>
<gene>
    <name evidence="11" type="primary">IDNK</name>
</gene>
<proteinExistence type="inferred from homology"/>
<evidence type="ECO:0000256" key="2">
    <source>
        <dbReference type="ARBA" id="ARBA00008420"/>
    </source>
</evidence>
<reference evidence="11" key="1">
    <citation type="submission" date="2025-08" db="UniProtKB">
        <authorList>
            <consortium name="RefSeq"/>
        </authorList>
    </citation>
    <scope>IDENTIFICATION</scope>
    <source>
        <tissue evidence="11">Liver</tissue>
    </source>
</reference>
<protein>
    <recommendedName>
        <fullName evidence="3">gluconokinase</fullName>
        <ecNumber evidence="3">2.7.1.12</ecNumber>
    </recommendedName>
    <alternativeName>
        <fullName evidence="8">Gluconate kinase</fullName>
    </alternativeName>
</protein>
<dbReference type="Gene3D" id="3.40.50.300">
    <property type="entry name" value="P-loop containing nucleotide triphosphate hydrolases"/>
    <property type="match status" value="1"/>
</dbReference>
<dbReference type="PANTHER" id="PTHR43442">
    <property type="entry name" value="GLUCONOKINASE-RELATED"/>
    <property type="match status" value="1"/>
</dbReference>